<evidence type="ECO:0000256" key="1">
    <source>
        <dbReference type="SAM" id="MobiDB-lite"/>
    </source>
</evidence>
<evidence type="ECO:0000313" key="2">
    <source>
        <dbReference type="EMBL" id="WOO77184.1"/>
    </source>
</evidence>
<dbReference type="Proteomes" id="UP000827549">
    <property type="component" value="Chromosome 1"/>
</dbReference>
<dbReference type="AlphaFoldDB" id="A0AAF0Y396"/>
<sequence>MPSLLLFTGLPLDVRDPELNELLVADPLRLVPSSVIVTALHNAAGQFLGTFLVEVGSEADAERVRRQYGGQIIDGSHTIAVQHVLKPTQPHPTAAIPAPGQQQQQQQQQGQKKQPQQQQQAAQAQGKAPGLRLLQRLNKGAAQAGAAPSRAESQKQKLLLEKQRAAVSKGKKGAANPGDALLSRLAKGKAAAPAQTKAGNKKGAAGAQPKATAAATARKAAKKKGAGGGADKVARAKAAASDRMDVDAAAKANKAKPEKPKPKTQADLDEEMKAYERQRKFATA</sequence>
<feature type="compositionally biased region" description="Low complexity" evidence="1">
    <location>
        <begin position="194"/>
        <end position="218"/>
    </location>
</feature>
<name>A0AAF0Y396_9TREE</name>
<accession>A0AAF0Y396</accession>
<dbReference type="GeneID" id="87804029"/>
<feature type="compositionally biased region" description="Basic and acidic residues" evidence="1">
    <location>
        <begin position="255"/>
        <end position="284"/>
    </location>
</feature>
<feature type="compositionally biased region" description="Low complexity" evidence="1">
    <location>
        <begin position="97"/>
        <end position="128"/>
    </location>
</feature>
<protein>
    <recommendedName>
        <fullName evidence="4">RRM domain-containing protein</fullName>
    </recommendedName>
</protein>
<dbReference type="RefSeq" id="XP_062623216.1">
    <property type="nucleotide sequence ID" value="XM_062767232.1"/>
</dbReference>
<reference evidence="2" key="1">
    <citation type="submission" date="2023-10" db="EMBL/GenBank/DDBJ databases">
        <authorList>
            <person name="Noh H."/>
        </authorList>
    </citation>
    <scope>NUCLEOTIDE SEQUENCE</scope>
    <source>
        <strain evidence="2">DUCC4014</strain>
    </source>
</reference>
<dbReference type="EMBL" id="CP086714">
    <property type="protein sequence ID" value="WOO77184.1"/>
    <property type="molecule type" value="Genomic_DNA"/>
</dbReference>
<gene>
    <name evidence="2" type="ORF">LOC62_01G000771</name>
</gene>
<keyword evidence="3" id="KW-1185">Reference proteome</keyword>
<evidence type="ECO:0008006" key="4">
    <source>
        <dbReference type="Google" id="ProtNLM"/>
    </source>
</evidence>
<feature type="region of interest" description="Disordered" evidence="1">
    <location>
        <begin position="89"/>
        <end position="128"/>
    </location>
</feature>
<organism evidence="2 3">
    <name type="scientific">Vanrija pseudolonga</name>
    <dbReference type="NCBI Taxonomy" id="143232"/>
    <lineage>
        <taxon>Eukaryota</taxon>
        <taxon>Fungi</taxon>
        <taxon>Dikarya</taxon>
        <taxon>Basidiomycota</taxon>
        <taxon>Agaricomycotina</taxon>
        <taxon>Tremellomycetes</taxon>
        <taxon>Trichosporonales</taxon>
        <taxon>Trichosporonaceae</taxon>
        <taxon>Vanrija</taxon>
    </lineage>
</organism>
<feature type="region of interest" description="Disordered" evidence="1">
    <location>
        <begin position="192"/>
        <end position="284"/>
    </location>
</feature>
<evidence type="ECO:0000313" key="3">
    <source>
        <dbReference type="Proteomes" id="UP000827549"/>
    </source>
</evidence>
<proteinExistence type="predicted"/>